<dbReference type="InterPro" id="IPR036514">
    <property type="entry name" value="SGNH_hydro_sf"/>
</dbReference>
<dbReference type="InterPro" id="IPR001434">
    <property type="entry name" value="OmcB-like_DUF11"/>
</dbReference>
<evidence type="ECO:0000259" key="2">
    <source>
        <dbReference type="Pfam" id="PF01345"/>
    </source>
</evidence>
<feature type="compositionally biased region" description="Polar residues" evidence="1">
    <location>
        <begin position="610"/>
        <end position="624"/>
    </location>
</feature>
<dbReference type="PANTHER" id="PTHR34819">
    <property type="entry name" value="LARGE CYSTEINE-RICH PERIPLASMIC PROTEIN OMCB"/>
    <property type="match status" value="1"/>
</dbReference>
<feature type="region of interest" description="Disordered" evidence="1">
    <location>
        <begin position="773"/>
        <end position="797"/>
    </location>
</feature>
<evidence type="ECO:0000313" key="3">
    <source>
        <dbReference type="EMBL" id="MBD2700007.1"/>
    </source>
</evidence>
<feature type="region of interest" description="Disordered" evidence="1">
    <location>
        <begin position="610"/>
        <end position="631"/>
    </location>
</feature>
<dbReference type="NCBIfam" id="TIGR01451">
    <property type="entry name" value="B_ant_repeat"/>
    <property type="match status" value="2"/>
</dbReference>
<protein>
    <submittedName>
        <fullName evidence="3">DUF11 domain-containing protein</fullName>
    </submittedName>
</protein>
<accession>A0A926XXV3</accession>
<organism evidence="3 4">
    <name type="scientific">Spirosoma profusum</name>
    <dbReference type="NCBI Taxonomy" id="2771354"/>
    <lineage>
        <taxon>Bacteria</taxon>
        <taxon>Pseudomonadati</taxon>
        <taxon>Bacteroidota</taxon>
        <taxon>Cytophagia</taxon>
        <taxon>Cytophagales</taxon>
        <taxon>Cytophagaceae</taxon>
        <taxon>Spirosoma</taxon>
    </lineage>
</organism>
<sequence>MSSYIKWVLLLVSFPMLALAQLQISHPMPRLVVQRGLDGNGRLYVSGRLTGNVDRVEAQLTPVSGGQGVATGWQVVQDNPTNNLFMGYVTGAGGWYVLTIRTSVGNNVTAQATVVPVGIGEVFITAGQSNARGLGIGDNDLGTNTDRVNAIDSINHYYPPGNQPLFSSGDPFPLPNFKALTATRKIFPMAESSWGWGELGDYIVNRYNVPVAFYVAGWDGSTVENWSSTADGVPTCNRYNCNANWPNLQPYTNLKNILGYYASISGARVILWNQGEAEFDFPGGPSSVNDYVPRLTNVIQKSRQDFGGRNIPWMVARVSFDGSSTRPSVIAKQNEVINTGGLNVFAGPDNDAIINRNAGNVDVHFRNATRPSPHPQYYLNPGSIPADMGLSIFARNWNNSLDNSFFQNAQPITPTQFAVTGNIANNVAPGATLNVSFYTLGTFNGGNNWQVQLLDELGRFVSVLGSGSSSPIQVALPGNLQSGHFRVRVVASSPALPAVPSNLFHITTVPDVQLADVSLAMAITHRTPALNTPVTISLFARNDGPLQAQNVVIRDRLPPYLEFISSSDFSFSNNVLTSAALNLNTGSTQILSFVARPTVEGTYYNAAEISQSGTLDPDSQPNSGTGDGQDDVATLNFRTKQGVDALFVSPNPNQVPLPGVIGNQPAPIPDKADVSIKISVNNRAPNLNDIVTYTLVITNQGGQSATGLNVAATIPPVLTFVPGDDFGASGGSVISGVSSLAAGSSVSLRFRARATAIGYGICSAQLTAASVPDPDSVPGNGVSNGEDDAAQVDLRVK</sequence>
<proteinExistence type="predicted"/>
<dbReference type="SUPFAM" id="SSF52266">
    <property type="entry name" value="SGNH hydrolase"/>
    <property type="match status" value="1"/>
</dbReference>
<dbReference type="Gene3D" id="3.40.50.1110">
    <property type="entry name" value="SGNH hydrolase"/>
    <property type="match status" value="1"/>
</dbReference>
<dbReference type="Gene3D" id="2.60.40.10">
    <property type="entry name" value="Immunoglobulins"/>
    <property type="match status" value="2"/>
</dbReference>
<feature type="domain" description="DUF11" evidence="2">
    <location>
        <begin position="516"/>
        <end position="625"/>
    </location>
</feature>
<name>A0A926XXV3_9BACT</name>
<dbReference type="GO" id="GO:0016788">
    <property type="term" value="F:hydrolase activity, acting on ester bonds"/>
    <property type="evidence" value="ECO:0007669"/>
    <property type="project" value="UniProtKB-ARBA"/>
</dbReference>
<dbReference type="PANTHER" id="PTHR34819:SF3">
    <property type="entry name" value="CELL SURFACE PROTEIN"/>
    <property type="match status" value="1"/>
</dbReference>
<comment type="caution">
    <text evidence="3">The sequence shown here is derived from an EMBL/GenBank/DDBJ whole genome shotgun (WGS) entry which is preliminary data.</text>
</comment>
<dbReference type="InterPro" id="IPR051172">
    <property type="entry name" value="Chlamydia_OmcB"/>
</dbReference>
<gene>
    <name evidence="3" type="ORF">IC229_05130</name>
</gene>
<dbReference type="InterPro" id="IPR013783">
    <property type="entry name" value="Ig-like_fold"/>
</dbReference>
<evidence type="ECO:0000313" key="4">
    <source>
        <dbReference type="Proteomes" id="UP000598820"/>
    </source>
</evidence>
<dbReference type="InterPro" id="IPR047589">
    <property type="entry name" value="DUF11_rpt"/>
</dbReference>
<dbReference type="RefSeq" id="WP_190885868.1">
    <property type="nucleotide sequence ID" value="NZ_JACWZY010000003.1"/>
</dbReference>
<reference evidence="3" key="1">
    <citation type="submission" date="2020-09" db="EMBL/GenBank/DDBJ databases">
        <authorList>
            <person name="Kim M.K."/>
        </authorList>
    </citation>
    <scope>NUCLEOTIDE SEQUENCE</scope>
    <source>
        <strain evidence="3">BT702</strain>
    </source>
</reference>
<dbReference type="AlphaFoldDB" id="A0A926XXV3"/>
<dbReference type="EMBL" id="JACWZY010000003">
    <property type="protein sequence ID" value="MBD2700007.1"/>
    <property type="molecule type" value="Genomic_DNA"/>
</dbReference>
<evidence type="ECO:0000256" key="1">
    <source>
        <dbReference type="SAM" id="MobiDB-lite"/>
    </source>
</evidence>
<keyword evidence="4" id="KW-1185">Reference proteome</keyword>
<feature type="domain" description="DUF11" evidence="2">
    <location>
        <begin position="673"/>
        <end position="776"/>
    </location>
</feature>
<dbReference type="Proteomes" id="UP000598820">
    <property type="component" value="Unassembled WGS sequence"/>
</dbReference>
<dbReference type="Pfam" id="PF01345">
    <property type="entry name" value="DUF11"/>
    <property type="match status" value="2"/>
</dbReference>